<organism evidence="1">
    <name type="scientific">gut metagenome</name>
    <dbReference type="NCBI Taxonomy" id="749906"/>
    <lineage>
        <taxon>unclassified sequences</taxon>
        <taxon>metagenomes</taxon>
        <taxon>organismal metagenomes</taxon>
    </lineage>
</organism>
<reference evidence="1" key="1">
    <citation type="journal article" date="2012" name="PLoS ONE">
        <title>Gene sets for utilization of primary and secondary nutrition supplies in the distal gut of endangered iberian lynx.</title>
        <authorList>
            <person name="Alcaide M."/>
            <person name="Messina E."/>
            <person name="Richter M."/>
            <person name="Bargiela R."/>
            <person name="Peplies J."/>
            <person name="Huws S.A."/>
            <person name="Newbold C.J."/>
            <person name="Golyshin P.N."/>
            <person name="Simon M.A."/>
            <person name="Lopez G."/>
            <person name="Yakimov M.M."/>
            <person name="Ferrer M."/>
        </authorList>
    </citation>
    <scope>NUCLEOTIDE SEQUENCE</scope>
</reference>
<gene>
    <name evidence="1" type="ORF">EVA_13690</name>
</gene>
<name>J9CE09_9ZZZZ</name>
<comment type="caution">
    <text evidence="1">The sequence shown here is derived from an EMBL/GenBank/DDBJ whole genome shotgun (WGS) entry which is preliminary data.</text>
</comment>
<proteinExistence type="predicted"/>
<sequence>MPGLRLMAGGLAHGMVGLSITPAIATIQPRLRLIST</sequence>
<dbReference type="AlphaFoldDB" id="J9CE09"/>
<dbReference type="EMBL" id="AMCI01004381">
    <property type="protein sequence ID" value="EJW98205.1"/>
    <property type="molecule type" value="Genomic_DNA"/>
</dbReference>
<protein>
    <submittedName>
        <fullName evidence="1">Uncharacterized protein</fullName>
    </submittedName>
</protein>
<evidence type="ECO:0000313" key="1">
    <source>
        <dbReference type="EMBL" id="EJW98205.1"/>
    </source>
</evidence>
<accession>J9CE09</accession>